<feature type="compositionally biased region" description="Low complexity" evidence="2">
    <location>
        <begin position="386"/>
        <end position="396"/>
    </location>
</feature>
<feature type="region of interest" description="Disordered" evidence="2">
    <location>
        <begin position="1111"/>
        <end position="1194"/>
    </location>
</feature>
<protein>
    <recommendedName>
        <fullName evidence="5">UVR domain-containing protein</fullName>
    </recommendedName>
</protein>
<dbReference type="GO" id="GO:0045111">
    <property type="term" value="C:intermediate filament cytoskeleton"/>
    <property type="evidence" value="ECO:0007669"/>
    <property type="project" value="TreeGrafter"/>
</dbReference>
<feature type="compositionally biased region" description="Basic and acidic residues" evidence="2">
    <location>
        <begin position="1033"/>
        <end position="1050"/>
    </location>
</feature>
<evidence type="ECO:0000313" key="4">
    <source>
        <dbReference type="EMBL" id="CAD8494062.1"/>
    </source>
</evidence>
<name>A0A6T7RTE9_9CRYP</name>
<evidence type="ECO:0000313" key="3">
    <source>
        <dbReference type="EMBL" id="CAD8494059.1"/>
    </source>
</evidence>
<feature type="compositionally biased region" description="Basic and acidic residues" evidence="2">
    <location>
        <begin position="357"/>
        <end position="377"/>
    </location>
</feature>
<feature type="coiled-coil region" evidence="1">
    <location>
        <begin position="1050"/>
        <end position="1110"/>
    </location>
</feature>
<keyword evidence="1" id="KW-0175">Coiled coil</keyword>
<dbReference type="PANTHER" id="PTHR14332:SF3">
    <property type="entry name" value="DISRUPTED IN SCHIZOPHRENIA 1 PROTEIN"/>
    <property type="match status" value="1"/>
</dbReference>
<dbReference type="PANTHER" id="PTHR14332">
    <property type="entry name" value="DISRUPTED IN SCHIZOPHRENIA 1 PROTEIN"/>
    <property type="match status" value="1"/>
</dbReference>
<feature type="compositionally biased region" description="Low complexity" evidence="2">
    <location>
        <begin position="214"/>
        <end position="242"/>
    </location>
</feature>
<dbReference type="EMBL" id="HBEO01023610">
    <property type="protein sequence ID" value="CAD8494062.1"/>
    <property type="molecule type" value="Transcribed_RNA"/>
</dbReference>
<feature type="compositionally biased region" description="Low complexity" evidence="2">
    <location>
        <begin position="1138"/>
        <end position="1154"/>
    </location>
</feature>
<feature type="region of interest" description="Disordered" evidence="2">
    <location>
        <begin position="157"/>
        <end position="308"/>
    </location>
</feature>
<feature type="region of interest" description="Disordered" evidence="2">
    <location>
        <begin position="335"/>
        <end position="443"/>
    </location>
</feature>
<dbReference type="InterPro" id="IPR026081">
    <property type="entry name" value="DISC1"/>
</dbReference>
<dbReference type="GO" id="GO:0005815">
    <property type="term" value="C:microtubule organizing center"/>
    <property type="evidence" value="ECO:0007669"/>
    <property type="project" value="TreeGrafter"/>
</dbReference>
<feature type="compositionally biased region" description="Basic and acidic residues" evidence="2">
    <location>
        <begin position="335"/>
        <end position="350"/>
    </location>
</feature>
<feature type="coiled-coil region" evidence="1">
    <location>
        <begin position="511"/>
        <end position="667"/>
    </location>
</feature>
<feature type="region of interest" description="Disordered" evidence="2">
    <location>
        <begin position="958"/>
        <end position="1050"/>
    </location>
</feature>
<dbReference type="GO" id="GO:0005874">
    <property type="term" value="C:microtubule"/>
    <property type="evidence" value="ECO:0007669"/>
    <property type="project" value="TreeGrafter"/>
</dbReference>
<dbReference type="EMBL" id="HBEO01023609">
    <property type="protein sequence ID" value="CAD8494059.1"/>
    <property type="molecule type" value="Transcribed_RNA"/>
</dbReference>
<feature type="compositionally biased region" description="Polar residues" evidence="2">
    <location>
        <begin position="161"/>
        <end position="184"/>
    </location>
</feature>
<proteinExistence type="predicted"/>
<organism evidence="4">
    <name type="scientific">Hanusia phi</name>
    <dbReference type="NCBI Taxonomy" id="3032"/>
    <lineage>
        <taxon>Eukaryota</taxon>
        <taxon>Cryptophyceae</taxon>
        <taxon>Pyrenomonadales</taxon>
        <taxon>Geminigeraceae</taxon>
        <taxon>Hanusia</taxon>
    </lineage>
</organism>
<feature type="coiled-coil region" evidence="1">
    <location>
        <begin position="710"/>
        <end position="765"/>
    </location>
</feature>
<evidence type="ECO:0008006" key="5">
    <source>
        <dbReference type="Google" id="ProtNLM"/>
    </source>
</evidence>
<dbReference type="AlphaFoldDB" id="A0A6T7RTE9"/>
<evidence type="ECO:0000256" key="1">
    <source>
        <dbReference type="SAM" id="Coils"/>
    </source>
</evidence>
<feature type="compositionally biased region" description="Low complexity" evidence="2">
    <location>
        <begin position="1180"/>
        <end position="1194"/>
    </location>
</feature>
<accession>A0A6T7RTE9</accession>
<feature type="coiled-coil region" evidence="1">
    <location>
        <begin position="865"/>
        <end position="899"/>
    </location>
</feature>
<reference evidence="4" key="1">
    <citation type="submission" date="2021-01" db="EMBL/GenBank/DDBJ databases">
        <authorList>
            <person name="Corre E."/>
            <person name="Pelletier E."/>
            <person name="Niang G."/>
            <person name="Scheremetjew M."/>
            <person name="Finn R."/>
            <person name="Kale V."/>
            <person name="Holt S."/>
            <person name="Cochrane G."/>
            <person name="Meng A."/>
            <person name="Brown T."/>
            <person name="Cohen L."/>
        </authorList>
    </citation>
    <scope>NUCLEOTIDE SEQUENCE</scope>
    <source>
        <strain evidence="4">CCMP325</strain>
    </source>
</reference>
<evidence type="ECO:0000256" key="2">
    <source>
        <dbReference type="SAM" id="MobiDB-lite"/>
    </source>
</evidence>
<feature type="compositionally biased region" description="Basic and acidic residues" evidence="2">
    <location>
        <begin position="1010"/>
        <end position="1024"/>
    </location>
</feature>
<feature type="compositionally biased region" description="Polar residues" evidence="2">
    <location>
        <begin position="195"/>
        <end position="204"/>
    </location>
</feature>
<gene>
    <name evidence="3" type="ORF">HPHI1048_LOCUS15917</name>
    <name evidence="4" type="ORF">HPHI1048_LOCUS15918</name>
</gene>
<feature type="compositionally biased region" description="Acidic residues" evidence="2">
    <location>
        <begin position="999"/>
        <end position="1009"/>
    </location>
</feature>
<sequence>MQGIMKKLFVKNQEASPKGYNPPVAVDEQAQSTFDRQTAEALWLSGSAGHPGHGVPQTPPTGSLFAGMALHKEGGSSANGTPAAAAGSTPIMEGQGGGGASAFSFIQQTEVRDDSHEDSMVSSFSFIQDSAIPSSPPPAYGTGAPIDAVSAFSFLQAEASPESQTPSIYDQSQTSGMESKSVRPSPTPRHDDEQLNSSSLSAKQTIEPRALQETAVAPAAAVSSSAAAAPTPVAATTTQGQGIKKKKIAARRPGYAAGIDESLNSSHQPPPQPTQAAPQSSDRHPNNDPQIMQASESRGYESGGGSAATSIYSQTTVASTKLDVPVGSIYAAEAARDIGDVAVESERGRAEASVGRADIDARTLDISAGKEEERKQDLPPSYDSNAGAAPDAYAGASIPQDAPPAVVGKSIYDQQEAEDKEQKHRGEGGGPGSSEDDIAQSLLSSIERLQRRLSQQESVLKREASVLTIEQGKIRRLREETITRLHETKRQITSSQAAQAIAQEREDYEAAEALVSKISALAAEKDSLEASANKLSRDLEALADKKNQLDSLLLEEWSEYSVELEERLSEQKKAFSTRAGDTLARATAEEEALAEAVESVTNQLEHLKFDREKIVQEKASIEDTINSKTKEERAEIQELETKRAQVNEEIEQILEKLRLKREEEAMLSQRLLAAQDKVQDVRNGFTSKISRLQEKETNIQHEEEECSSRLSEMNSKQEELRLQRQDIMKKHEAVEVTMEKVAKTLEGAKKRCKEMQVEKQRVDQDSAHRRSLIADAEESNGRILEIRNLLLQKENRKTDIAGQVLTLQQQASMCRSELAGIDARVPELEEHKKLAVAAKNFKEAGRLANDLKLLVSQREETWSSQNSINEKLQRLHKELADHEEEIAKWKSGLEEEERKATVLRFKHLRWWSTSLKRSGDQAYARGDLESAREWGEQLSMCDMEISELRARLPAELVEEKEKELEPTVSSEEGNLMEGAEEEEEAVGGDCEGEPRLETNDEETTAEEVGEQNRDELAVEDRDVSAEESEEDANERADDQAGESSQREEEINAMLLRKDEIEAEIQQLESALQELVVEERYDEAAEIQQSIDELSEELEQIKLQVPLEEAAQNEAVEQQKGCVEDQTSEEAEGRRADSEQAVVAVASSAEETSSSMLEHGEELNEDVPIGQPIQEDEGNSDADAPASAFAFVSTT</sequence>